<evidence type="ECO:0000256" key="1">
    <source>
        <dbReference type="SAM" id="MobiDB-lite"/>
    </source>
</evidence>
<feature type="region of interest" description="Disordered" evidence="1">
    <location>
        <begin position="1"/>
        <end position="20"/>
    </location>
</feature>
<dbReference type="AlphaFoldDB" id="A0A812X0A1"/>
<comment type="caution">
    <text evidence="2">The sequence shown here is derived from an EMBL/GenBank/DDBJ whole genome shotgun (WGS) entry which is preliminary data.</text>
</comment>
<proteinExistence type="predicted"/>
<keyword evidence="3" id="KW-1185">Reference proteome</keyword>
<organism evidence="2 3">
    <name type="scientific">Symbiodinium necroappetens</name>
    <dbReference type="NCBI Taxonomy" id="1628268"/>
    <lineage>
        <taxon>Eukaryota</taxon>
        <taxon>Sar</taxon>
        <taxon>Alveolata</taxon>
        <taxon>Dinophyceae</taxon>
        <taxon>Suessiales</taxon>
        <taxon>Symbiodiniaceae</taxon>
        <taxon>Symbiodinium</taxon>
    </lineage>
</organism>
<feature type="non-terminal residue" evidence="2">
    <location>
        <position position="65"/>
    </location>
</feature>
<gene>
    <name evidence="2" type="ORF">SNEC2469_LOCUS20055</name>
</gene>
<dbReference type="Proteomes" id="UP000601435">
    <property type="component" value="Unassembled WGS sequence"/>
</dbReference>
<evidence type="ECO:0000313" key="2">
    <source>
        <dbReference type="EMBL" id="CAE7695984.1"/>
    </source>
</evidence>
<protein>
    <submittedName>
        <fullName evidence="2">Uncharacterized protein</fullName>
    </submittedName>
</protein>
<feature type="compositionally biased region" description="Basic and acidic residues" evidence="1">
    <location>
        <begin position="1"/>
        <end position="12"/>
    </location>
</feature>
<evidence type="ECO:0000313" key="3">
    <source>
        <dbReference type="Proteomes" id="UP000601435"/>
    </source>
</evidence>
<accession>A0A812X0A1</accession>
<dbReference type="EMBL" id="CAJNJA010034653">
    <property type="protein sequence ID" value="CAE7695984.1"/>
    <property type="molecule type" value="Genomic_DNA"/>
</dbReference>
<reference evidence="2" key="1">
    <citation type="submission" date="2021-02" db="EMBL/GenBank/DDBJ databases">
        <authorList>
            <person name="Dougan E. K."/>
            <person name="Rhodes N."/>
            <person name="Thang M."/>
            <person name="Chan C."/>
        </authorList>
    </citation>
    <scope>NUCLEOTIDE SEQUENCE</scope>
</reference>
<feature type="non-terminal residue" evidence="2">
    <location>
        <position position="1"/>
    </location>
</feature>
<name>A0A812X0A1_9DINO</name>
<sequence length="65" mass="7433">ACSSRIGHEGHSRRLHRGSNPSAVSLQRHFHKCQWPLGRLLWALRSRYRPGCVHPSVRCTGWCSV</sequence>